<accession>A0ABR1EMC5</accession>
<evidence type="ECO:0000313" key="1">
    <source>
        <dbReference type="EMBL" id="KAK6763807.1"/>
    </source>
</evidence>
<protein>
    <submittedName>
        <fullName evidence="1">Uncharacterized protein</fullName>
    </submittedName>
</protein>
<dbReference type="EMBL" id="JAVFWL010000006">
    <property type="protein sequence ID" value="KAK6763807.1"/>
    <property type="molecule type" value="Genomic_DNA"/>
</dbReference>
<organism evidence="1 2">
    <name type="scientific">Necator americanus</name>
    <name type="common">Human hookworm</name>
    <dbReference type="NCBI Taxonomy" id="51031"/>
    <lineage>
        <taxon>Eukaryota</taxon>
        <taxon>Metazoa</taxon>
        <taxon>Ecdysozoa</taxon>
        <taxon>Nematoda</taxon>
        <taxon>Chromadorea</taxon>
        <taxon>Rhabditida</taxon>
        <taxon>Rhabditina</taxon>
        <taxon>Rhabditomorpha</taxon>
        <taxon>Strongyloidea</taxon>
        <taxon>Ancylostomatidae</taxon>
        <taxon>Bunostominae</taxon>
        <taxon>Necator</taxon>
    </lineage>
</organism>
<dbReference type="Proteomes" id="UP001303046">
    <property type="component" value="Unassembled WGS sequence"/>
</dbReference>
<name>A0ABR1EMC5_NECAM</name>
<gene>
    <name evidence="1" type="primary">Necator_chrX.g24384</name>
    <name evidence="1" type="ORF">RB195_024219</name>
</gene>
<comment type="caution">
    <text evidence="1">The sequence shown here is derived from an EMBL/GenBank/DDBJ whole genome shotgun (WGS) entry which is preliminary data.</text>
</comment>
<proteinExistence type="predicted"/>
<sequence>MILVLVPCYGPKLPRFPPQIQRLSCEITHHFTKVLGVDVLDDEVVNKRGRSPPLKMVGATNLFLASDDGDERAFKTQRQKSAEERIGNVKFGSWQK</sequence>
<keyword evidence="2" id="KW-1185">Reference proteome</keyword>
<reference evidence="1 2" key="1">
    <citation type="submission" date="2023-08" db="EMBL/GenBank/DDBJ databases">
        <title>A Necator americanus chromosomal reference genome.</title>
        <authorList>
            <person name="Ilik V."/>
            <person name="Petrzelkova K.J."/>
            <person name="Pardy F."/>
            <person name="Fuh T."/>
            <person name="Niatou-Singa F.S."/>
            <person name="Gouil Q."/>
            <person name="Baker L."/>
            <person name="Ritchie M.E."/>
            <person name="Jex A.R."/>
            <person name="Gazzola D."/>
            <person name="Li H."/>
            <person name="Toshio Fujiwara R."/>
            <person name="Zhan B."/>
            <person name="Aroian R.V."/>
            <person name="Pafco B."/>
            <person name="Schwarz E.M."/>
        </authorList>
    </citation>
    <scope>NUCLEOTIDE SEQUENCE [LARGE SCALE GENOMIC DNA]</scope>
    <source>
        <strain evidence="1 2">Aroian</strain>
        <tissue evidence="1">Whole animal</tissue>
    </source>
</reference>
<evidence type="ECO:0000313" key="2">
    <source>
        <dbReference type="Proteomes" id="UP001303046"/>
    </source>
</evidence>